<proteinExistence type="predicted"/>
<sequence>MNSQINIIMLIRVTQSRLSWRQHAFIALSLLFVALSLFIEIAECKGGRGGGRGRSSRGRSSGRGRSKNLGVTLGIVFGILGPYLLFFVMVCILMKVRKSSFCEAVCCLCCCRNCKNDPAENWQSNPKNQTPQPVTCGPTLDTSNISINQQVPLSGNNVVQPVSNALDQTYLPMANTNQYSMPTQFALNNNPGVTGGYEHLRDQSMDAGRGGFGAYPVLTAQAPQGFMVQPPPGYYIIAPIPQGSQGAAFQQTVYQQQQQPQVV</sequence>
<protein>
    <submittedName>
        <fullName evidence="2">Uncharacterized protein</fullName>
    </submittedName>
</protein>
<evidence type="ECO:0000313" key="2">
    <source>
        <dbReference type="EMBL" id="TNV76182.1"/>
    </source>
</evidence>
<evidence type="ECO:0000256" key="1">
    <source>
        <dbReference type="SAM" id="Phobius"/>
    </source>
</evidence>
<keyword evidence="1" id="KW-1133">Transmembrane helix</keyword>
<evidence type="ECO:0000313" key="3">
    <source>
        <dbReference type="Proteomes" id="UP000785679"/>
    </source>
</evidence>
<dbReference type="EMBL" id="RRYP01014042">
    <property type="protein sequence ID" value="TNV76182.1"/>
    <property type="molecule type" value="Genomic_DNA"/>
</dbReference>
<organism evidence="2 3">
    <name type="scientific">Halteria grandinella</name>
    <dbReference type="NCBI Taxonomy" id="5974"/>
    <lineage>
        <taxon>Eukaryota</taxon>
        <taxon>Sar</taxon>
        <taxon>Alveolata</taxon>
        <taxon>Ciliophora</taxon>
        <taxon>Intramacronucleata</taxon>
        <taxon>Spirotrichea</taxon>
        <taxon>Stichotrichia</taxon>
        <taxon>Sporadotrichida</taxon>
        <taxon>Halteriidae</taxon>
        <taxon>Halteria</taxon>
    </lineage>
</organism>
<dbReference type="AlphaFoldDB" id="A0A8J8NJF5"/>
<feature type="transmembrane region" description="Helical" evidence="1">
    <location>
        <begin position="68"/>
        <end position="93"/>
    </location>
</feature>
<accession>A0A8J8NJF5</accession>
<reference evidence="2" key="1">
    <citation type="submission" date="2019-06" db="EMBL/GenBank/DDBJ databases">
        <authorList>
            <person name="Zheng W."/>
        </authorList>
    </citation>
    <scope>NUCLEOTIDE SEQUENCE</scope>
    <source>
        <strain evidence="2">QDHG01</strain>
    </source>
</reference>
<keyword evidence="3" id="KW-1185">Reference proteome</keyword>
<keyword evidence="1" id="KW-0472">Membrane</keyword>
<keyword evidence="1" id="KW-0812">Transmembrane</keyword>
<comment type="caution">
    <text evidence="2">The sequence shown here is derived from an EMBL/GenBank/DDBJ whole genome shotgun (WGS) entry which is preliminary data.</text>
</comment>
<name>A0A8J8NJF5_HALGN</name>
<dbReference type="Proteomes" id="UP000785679">
    <property type="component" value="Unassembled WGS sequence"/>
</dbReference>
<gene>
    <name evidence="2" type="ORF">FGO68_gene3043</name>
</gene>